<protein>
    <submittedName>
        <fullName evidence="1">VWA domain-containing protein</fullName>
    </submittedName>
</protein>
<dbReference type="InterPro" id="IPR008912">
    <property type="entry name" value="Uncharacterised_CoxE"/>
</dbReference>
<dbReference type="RefSeq" id="WP_328710545.1">
    <property type="nucleotide sequence ID" value="NZ_CP108085.1"/>
</dbReference>
<dbReference type="Pfam" id="PF05762">
    <property type="entry name" value="VWA_CoxE"/>
    <property type="match status" value="1"/>
</dbReference>
<accession>A0ABZ1T068</accession>
<gene>
    <name evidence="1" type="ORF">OG913_14630</name>
</gene>
<dbReference type="PANTHER" id="PTHR30634">
    <property type="entry name" value="OUTER MEMBRANE LOLAB LIPOPROTEIN INSERTION APPARATUS"/>
    <property type="match status" value="1"/>
</dbReference>
<keyword evidence="2" id="KW-1185">Reference proteome</keyword>
<dbReference type="SUPFAM" id="SSF53300">
    <property type="entry name" value="vWA-like"/>
    <property type="match status" value="1"/>
</dbReference>
<evidence type="ECO:0000313" key="1">
    <source>
        <dbReference type="EMBL" id="WUP78174.1"/>
    </source>
</evidence>
<sequence>MDGEEERLRRWRLVLGGAAEGTLEGVDARMDAALTALYDAQEQRGAGLGASAPRVARWLGDIRECFPAGVVQVMQKDAIERLDLTRLLLEPEMLEAVEPDVHLVGTLLSLSRLMPERARESARAVVRTVVRELEARLTRRTLTAVSGALDRSARTHRPRRTAEVDWNRTIRANLRNYLPERRTVVPSRLVGYARGQRAVQREVVLAVDQSGSMAASVVYAGVFAAVLASMRSLKTSFVAFDTAVADLTDRLHDPVEVLFGTQLGGGTDINRAVAYCERLVTRPAGTIFLLISDLYEGGPREEMLRRIAAMTAAGVQVIVLLALSDEGTPQYDHDNAAALAAMGVPVFACSPDAFPGLMAAAIERRSYDQGRIPVPGR</sequence>
<organism evidence="1 2">
    <name type="scientific">Microbispora hainanensis</name>
    <dbReference type="NCBI Taxonomy" id="568844"/>
    <lineage>
        <taxon>Bacteria</taxon>
        <taxon>Bacillati</taxon>
        <taxon>Actinomycetota</taxon>
        <taxon>Actinomycetes</taxon>
        <taxon>Streptosporangiales</taxon>
        <taxon>Streptosporangiaceae</taxon>
        <taxon>Microbispora</taxon>
    </lineage>
</organism>
<dbReference type="InterPro" id="IPR036465">
    <property type="entry name" value="vWFA_dom_sf"/>
</dbReference>
<dbReference type="InterPro" id="IPR050458">
    <property type="entry name" value="LolB"/>
</dbReference>
<dbReference type="Proteomes" id="UP001432011">
    <property type="component" value="Chromosome"/>
</dbReference>
<proteinExistence type="predicted"/>
<name>A0ABZ1T068_9ACTN</name>
<reference evidence="1" key="1">
    <citation type="submission" date="2022-10" db="EMBL/GenBank/DDBJ databases">
        <title>The complete genomes of actinobacterial strains from the NBC collection.</title>
        <authorList>
            <person name="Joergensen T.S."/>
            <person name="Alvarez Arevalo M."/>
            <person name="Sterndorff E.B."/>
            <person name="Faurdal D."/>
            <person name="Vuksanovic O."/>
            <person name="Mourched A.-S."/>
            <person name="Charusanti P."/>
            <person name="Shaw S."/>
            <person name="Blin K."/>
            <person name="Weber T."/>
        </authorList>
    </citation>
    <scope>NUCLEOTIDE SEQUENCE</scope>
    <source>
        <strain evidence="1">NBC_00254</strain>
    </source>
</reference>
<dbReference type="PANTHER" id="PTHR30634:SF16">
    <property type="entry name" value="OUTER-MEMBRANE LIPOPROTEIN LOLB"/>
    <property type="match status" value="1"/>
</dbReference>
<dbReference type="EMBL" id="CP108085">
    <property type="protein sequence ID" value="WUP78174.1"/>
    <property type="molecule type" value="Genomic_DNA"/>
</dbReference>
<evidence type="ECO:0000313" key="2">
    <source>
        <dbReference type="Proteomes" id="UP001432011"/>
    </source>
</evidence>
<dbReference type="Gene3D" id="3.40.50.410">
    <property type="entry name" value="von Willebrand factor, type A domain"/>
    <property type="match status" value="1"/>
</dbReference>